<evidence type="ECO:0000313" key="3">
    <source>
        <dbReference type="Proteomes" id="UP000593578"/>
    </source>
</evidence>
<dbReference type="Pfam" id="PF13456">
    <property type="entry name" value="RVT_3"/>
    <property type="match status" value="1"/>
</dbReference>
<reference evidence="2 3" key="1">
    <citation type="journal article" date="2019" name="Genome Biol. Evol.">
        <title>Insights into the evolution of the New World diploid cottons (Gossypium, subgenus Houzingenia) based on genome sequencing.</title>
        <authorList>
            <person name="Grover C.E."/>
            <person name="Arick M.A. 2nd"/>
            <person name="Thrash A."/>
            <person name="Conover J.L."/>
            <person name="Sanders W.S."/>
            <person name="Peterson D.G."/>
            <person name="Frelichowski J.E."/>
            <person name="Scheffler J.A."/>
            <person name="Scheffler B.E."/>
            <person name="Wendel J.F."/>
        </authorList>
    </citation>
    <scope>NUCLEOTIDE SEQUENCE [LARGE SCALE GENOMIC DNA]</scope>
    <source>
        <strain evidence="2">8</strain>
        <tissue evidence="2">Leaf</tissue>
    </source>
</reference>
<dbReference type="InterPro" id="IPR002156">
    <property type="entry name" value="RNaseH_domain"/>
</dbReference>
<protein>
    <recommendedName>
        <fullName evidence="1">RNase H type-1 domain-containing protein</fullName>
    </recommendedName>
</protein>
<dbReference type="AlphaFoldDB" id="A0A7J8Q774"/>
<evidence type="ECO:0000259" key="1">
    <source>
        <dbReference type="Pfam" id="PF13456"/>
    </source>
</evidence>
<feature type="non-terminal residue" evidence="2">
    <location>
        <position position="62"/>
    </location>
</feature>
<dbReference type="Proteomes" id="UP000593578">
    <property type="component" value="Unassembled WGS sequence"/>
</dbReference>
<accession>A0A7J8Q774</accession>
<evidence type="ECO:0000313" key="2">
    <source>
        <dbReference type="EMBL" id="MBA0597394.1"/>
    </source>
</evidence>
<gene>
    <name evidence="2" type="ORF">Gorai_007200</name>
</gene>
<comment type="caution">
    <text evidence="2">The sequence shown here is derived from an EMBL/GenBank/DDBJ whole genome shotgun (WGS) entry which is preliminary data.</text>
</comment>
<proteinExistence type="predicted"/>
<feature type="domain" description="RNase H type-1" evidence="1">
    <location>
        <begin position="10"/>
        <end position="53"/>
    </location>
</feature>
<organism evidence="2 3">
    <name type="scientific">Gossypium raimondii</name>
    <name type="common">Peruvian cotton</name>
    <name type="synonym">Gossypium klotzschianum subsp. raimondii</name>
    <dbReference type="NCBI Taxonomy" id="29730"/>
    <lineage>
        <taxon>Eukaryota</taxon>
        <taxon>Viridiplantae</taxon>
        <taxon>Streptophyta</taxon>
        <taxon>Embryophyta</taxon>
        <taxon>Tracheophyta</taxon>
        <taxon>Spermatophyta</taxon>
        <taxon>Magnoliopsida</taxon>
        <taxon>eudicotyledons</taxon>
        <taxon>Gunneridae</taxon>
        <taxon>Pentapetalae</taxon>
        <taxon>rosids</taxon>
        <taxon>malvids</taxon>
        <taxon>Malvales</taxon>
        <taxon>Malvaceae</taxon>
        <taxon>Malvoideae</taxon>
        <taxon>Gossypium</taxon>
    </lineage>
</organism>
<dbReference type="EMBL" id="JABEZZ010000010">
    <property type="protein sequence ID" value="MBA0597394.1"/>
    <property type="molecule type" value="Genomic_DNA"/>
</dbReference>
<dbReference type="GO" id="GO:0004523">
    <property type="term" value="F:RNA-DNA hybrid ribonuclease activity"/>
    <property type="evidence" value="ECO:0007669"/>
    <property type="project" value="InterPro"/>
</dbReference>
<sequence length="62" mass="6930">MRSGVTLHGNILDAFLAEATVCYKGLFFAKETGFVKLEVEGDSRTVIEKINREGFYRADLDS</sequence>
<dbReference type="GO" id="GO:0003676">
    <property type="term" value="F:nucleic acid binding"/>
    <property type="evidence" value="ECO:0007669"/>
    <property type="project" value="InterPro"/>
</dbReference>
<name>A0A7J8Q774_GOSRA</name>